<keyword evidence="10" id="KW-1185">Reference proteome</keyword>
<dbReference type="InterPro" id="IPR022764">
    <property type="entry name" value="Peptidase_S54_rhomboid_dom"/>
</dbReference>
<dbReference type="Pfam" id="PF01694">
    <property type="entry name" value="Rhomboid"/>
    <property type="match status" value="1"/>
</dbReference>
<evidence type="ECO:0000256" key="6">
    <source>
        <dbReference type="ARBA" id="ARBA00023136"/>
    </source>
</evidence>
<feature type="transmembrane region" description="Helical" evidence="7">
    <location>
        <begin position="366"/>
        <end position="388"/>
    </location>
</feature>
<evidence type="ECO:0000259" key="8">
    <source>
        <dbReference type="Pfam" id="PF01694"/>
    </source>
</evidence>
<dbReference type="InterPro" id="IPR035952">
    <property type="entry name" value="Rhomboid-like_sf"/>
</dbReference>
<dbReference type="AlphaFoldDB" id="A0A2N1JG08"/>
<evidence type="ECO:0000256" key="1">
    <source>
        <dbReference type="ARBA" id="ARBA00004141"/>
    </source>
</evidence>
<dbReference type="PANTHER" id="PTHR43731:SF14">
    <property type="entry name" value="PRESENILIN-ASSOCIATED RHOMBOID-LIKE PROTEIN, MITOCHONDRIAL"/>
    <property type="match status" value="1"/>
</dbReference>
<feature type="transmembrane region" description="Helical" evidence="7">
    <location>
        <begin position="70"/>
        <end position="94"/>
    </location>
</feature>
<dbReference type="GO" id="GO:0016020">
    <property type="term" value="C:membrane"/>
    <property type="evidence" value="ECO:0007669"/>
    <property type="project" value="UniProtKB-SubCell"/>
</dbReference>
<dbReference type="OrthoDB" id="10260614at2759"/>
<keyword evidence="3 7" id="KW-0812">Transmembrane</keyword>
<reference evidence="9 10" key="1">
    <citation type="submission" date="2017-10" db="EMBL/GenBank/DDBJ databases">
        <title>A novel species of cold-tolerant Malassezia isolated from bats.</title>
        <authorList>
            <person name="Lorch J.M."/>
            <person name="Palmer J.M."/>
            <person name="Vanderwolf K.J."/>
            <person name="Schmidt K.Z."/>
            <person name="Verant M.L."/>
            <person name="Weller T.J."/>
            <person name="Blehert D.S."/>
        </authorList>
    </citation>
    <scope>NUCLEOTIDE SEQUENCE [LARGE SCALE GENOMIC DNA]</scope>
    <source>
        <strain evidence="9 10">NWHC:44797-103</strain>
    </source>
</reference>
<dbReference type="PANTHER" id="PTHR43731">
    <property type="entry name" value="RHOMBOID PROTEASE"/>
    <property type="match status" value="1"/>
</dbReference>
<feature type="transmembrane region" description="Helical" evidence="7">
    <location>
        <begin position="270"/>
        <end position="294"/>
    </location>
</feature>
<keyword evidence="4" id="KW-0378">Hydrolase</keyword>
<accession>A0A2N1JG08</accession>
<proteinExistence type="inferred from homology"/>
<dbReference type="Proteomes" id="UP000232875">
    <property type="component" value="Unassembled WGS sequence"/>
</dbReference>
<comment type="similarity">
    <text evidence="2">Belongs to the peptidase S54 family.</text>
</comment>
<feature type="domain" description="Peptidase S54 rhomboid" evidence="8">
    <location>
        <begin position="330"/>
        <end position="415"/>
    </location>
</feature>
<organism evidence="9 10">
    <name type="scientific">Malassezia vespertilionis</name>
    <dbReference type="NCBI Taxonomy" id="2020962"/>
    <lineage>
        <taxon>Eukaryota</taxon>
        <taxon>Fungi</taxon>
        <taxon>Dikarya</taxon>
        <taxon>Basidiomycota</taxon>
        <taxon>Ustilaginomycotina</taxon>
        <taxon>Malasseziomycetes</taxon>
        <taxon>Malasseziales</taxon>
        <taxon>Malasseziaceae</taxon>
        <taxon>Malassezia</taxon>
    </lineage>
</organism>
<evidence type="ECO:0000256" key="4">
    <source>
        <dbReference type="ARBA" id="ARBA00022801"/>
    </source>
</evidence>
<keyword evidence="5 7" id="KW-1133">Transmembrane helix</keyword>
<feature type="transmembrane region" description="Helical" evidence="7">
    <location>
        <begin position="178"/>
        <end position="196"/>
    </location>
</feature>
<dbReference type="Gene3D" id="1.20.1540.10">
    <property type="entry name" value="Rhomboid-like"/>
    <property type="match status" value="1"/>
</dbReference>
<dbReference type="InterPro" id="IPR050925">
    <property type="entry name" value="Rhomboid_protease_S54"/>
</dbReference>
<protein>
    <recommendedName>
        <fullName evidence="8">Peptidase S54 rhomboid domain-containing protein</fullName>
    </recommendedName>
</protein>
<dbReference type="SUPFAM" id="SSF144091">
    <property type="entry name" value="Rhomboid-like"/>
    <property type="match status" value="1"/>
</dbReference>
<dbReference type="STRING" id="2020962.A0A2N1JG08"/>
<comment type="subcellular location">
    <subcellularLocation>
        <location evidence="1">Membrane</location>
        <topology evidence="1">Multi-pass membrane protein</topology>
    </subcellularLocation>
</comment>
<feature type="transmembrane region" description="Helical" evidence="7">
    <location>
        <begin position="341"/>
        <end position="360"/>
    </location>
</feature>
<name>A0A2N1JG08_9BASI</name>
<dbReference type="GO" id="GO:0004252">
    <property type="term" value="F:serine-type endopeptidase activity"/>
    <property type="evidence" value="ECO:0007669"/>
    <property type="project" value="InterPro"/>
</dbReference>
<evidence type="ECO:0000256" key="2">
    <source>
        <dbReference type="ARBA" id="ARBA00009045"/>
    </source>
</evidence>
<dbReference type="EMBL" id="KZ454987">
    <property type="protein sequence ID" value="PKI85483.1"/>
    <property type="molecule type" value="Genomic_DNA"/>
</dbReference>
<sequence length="419" mass="45544">MHWPSSRAALWVPAPSAQRALHATRPSPRLWGGTRIAKRRPISRQVQQSIDQVFAAARVRFDQKIVRPPIVRAIAFFAGISTVTLLGCAAWSVAKTESLGQDISAGFWTPVTSLLSNQNGAQRLAMAADKKQVQCINHALYTTDQWLQVLPRVVREPILRFGAMTGEWYTSLPNYQQAAAPIVFINALVFAAWLVGPRLRTTAWMTHNATHRPASGLVFTMLTSVFSHKAPMHFLFNNVALWSVGGSALTGLAVLQAMNGPATVPEATALPQFVAFFVSAGTFASLASHLVIAVRWRIAAETLRISSRNLTRAMSTAKVRFANQTRNTAVQLALLAQRASLGASGAIYAAFMLSACAFPQASLSIIFLPFTAIPIQWGMAGLVTLDIIGIVRGWQAFDHVAHLGGALFGLFYYIGLPRT</sequence>
<dbReference type="GO" id="GO:0006465">
    <property type="term" value="P:signal peptide processing"/>
    <property type="evidence" value="ECO:0007669"/>
    <property type="project" value="TreeGrafter"/>
</dbReference>
<feature type="transmembrane region" description="Helical" evidence="7">
    <location>
        <begin position="400"/>
        <end position="416"/>
    </location>
</feature>
<evidence type="ECO:0000256" key="7">
    <source>
        <dbReference type="SAM" id="Phobius"/>
    </source>
</evidence>
<keyword evidence="6 7" id="KW-0472">Membrane</keyword>
<feature type="transmembrane region" description="Helical" evidence="7">
    <location>
        <begin position="239"/>
        <end position="258"/>
    </location>
</feature>
<evidence type="ECO:0000256" key="5">
    <source>
        <dbReference type="ARBA" id="ARBA00022989"/>
    </source>
</evidence>
<gene>
    <name evidence="9" type="ORF">MVES_000583</name>
</gene>
<evidence type="ECO:0000313" key="10">
    <source>
        <dbReference type="Proteomes" id="UP000232875"/>
    </source>
</evidence>
<evidence type="ECO:0000256" key="3">
    <source>
        <dbReference type="ARBA" id="ARBA00022692"/>
    </source>
</evidence>
<evidence type="ECO:0000313" key="9">
    <source>
        <dbReference type="EMBL" id="PKI85483.1"/>
    </source>
</evidence>